<feature type="transmembrane region" description="Helical" evidence="1">
    <location>
        <begin position="116"/>
        <end position="140"/>
    </location>
</feature>
<accession>A0AAD3H126</accession>
<feature type="transmembrane region" description="Helical" evidence="1">
    <location>
        <begin position="85"/>
        <end position="109"/>
    </location>
</feature>
<organism evidence="2 3">
    <name type="scientific">Chaetoceros tenuissimus</name>
    <dbReference type="NCBI Taxonomy" id="426638"/>
    <lineage>
        <taxon>Eukaryota</taxon>
        <taxon>Sar</taxon>
        <taxon>Stramenopiles</taxon>
        <taxon>Ochrophyta</taxon>
        <taxon>Bacillariophyta</taxon>
        <taxon>Coscinodiscophyceae</taxon>
        <taxon>Chaetocerotophycidae</taxon>
        <taxon>Chaetocerotales</taxon>
        <taxon>Chaetocerotaceae</taxon>
        <taxon>Chaetoceros</taxon>
    </lineage>
</organism>
<sequence>MQNPQVLPAPQSDIEQGKKEIYEVGNTVALPLASSPDTNNTSRTIRQTFCCSNSARTGSIYWFIISLIFELAVLISSCLQDEDVLVVGIIASALFLILTIQGLVACYLFKSTQIMVALVGVMIKTLLNLIGFIALLAITAESVKIE</sequence>
<comment type="caution">
    <text evidence="2">The sequence shown here is derived from an EMBL/GenBank/DDBJ whole genome shotgun (WGS) entry which is preliminary data.</text>
</comment>
<proteinExistence type="predicted"/>
<dbReference type="EMBL" id="BLLK01000022">
    <property type="protein sequence ID" value="GFH46460.1"/>
    <property type="molecule type" value="Genomic_DNA"/>
</dbReference>
<keyword evidence="3" id="KW-1185">Reference proteome</keyword>
<keyword evidence="1" id="KW-0472">Membrane</keyword>
<evidence type="ECO:0000313" key="3">
    <source>
        <dbReference type="Proteomes" id="UP001054902"/>
    </source>
</evidence>
<dbReference type="Proteomes" id="UP001054902">
    <property type="component" value="Unassembled WGS sequence"/>
</dbReference>
<name>A0AAD3H126_9STRA</name>
<dbReference type="AlphaFoldDB" id="A0AAD3H126"/>
<protein>
    <submittedName>
        <fullName evidence="2">Uncharacterized protein</fullName>
    </submittedName>
</protein>
<reference evidence="2 3" key="1">
    <citation type="journal article" date="2021" name="Sci. Rep.">
        <title>The genome of the diatom Chaetoceros tenuissimus carries an ancient integrated fragment of an extant virus.</title>
        <authorList>
            <person name="Hongo Y."/>
            <person name="Kimura K."/>
            <person name="Takaki Y."/>
            <person name="Yoshida Y."/>
            <person name="Baba S."/>
            <person name="Kobayashi G."/>
            <person name="Nagasaki K."/>
            <person name="Hano T."/>
            <person name="Tomaru Y."/>
        </authorList>
    </citation>
    <scope>NUCLEOTIDE SEQUENCE [LARGE SCALE GENOMIC DNA]</scope>
    <source>
        <strain evidence="2 3">NIES-3715</strain>
    </source>
</reference>
<feature type="transmembrane region" description="Helical" evidence="1">
    <location>
        <begin position="60"/>
        <end position="79"/>
    </location>
</feature>
<keyword evidence="1" id="KW-0812">Transmembrane</keyword>
<keyword evidence="1" id="KW-1133">Transmembrane helix</keyword>
<evidence type="ECO:0000313" key="2">
    <source>
        <dbReference type="EMBL" id="GFH46460.1"/>
    </source>
</evidence>
<gene>
    <name evidence="2" type="ORF">CTEN210_02934</name>
</gene>
<evidence type="ECO:0000256" key="1">
    <source>
        <dbReference type="SAM" id="Phobius"/>
    </source>
</evidence>